<dbReference type="PROSITE" id="PS51190">
    <property type="entry name" value="FATC"/>
    <property type="match status" value="1"/>
</dbReference>
<dbReference type="PROSITE" id="PS50290">
    <property type="entry name" value="PI3_4_KINASE_3"/>
    <property type="match status" value="1"/>
</dbReference>
<feature type="region of interest" description="Disordered" evidence="11">
    <location>
        <begin position="867"/>
        <end position="896"/>
    </location>
</feature>
<keyword evidence="4" id="KW-0808">Transferase</keyword>
<accession>A0A9N8ZCJ8</accession>
<dbReference type="InterPro" id="IPR039414">
    <property type="entry name" value="SMG1_PIKKc"/>
</dbReference>
<comment type="catalytic activity">
    <reaction evidence="9">
        <text>L-threonyl-[protein] + ATP = O-phospho-L-threonyl-[protein] + ADP + H(+)</text>
        <dbReference type="Rhea" id="RHEA:46608"/>
        <dbReference type="Rhea" id="RHEA-COMP:11060"/>
        <dbReference type="Rhea" id="RHEA-COMP:11605"/>
        <dbReference type="ChEBI" id="CHEBI:15378"/>
        <dbReference type="ChEBI" id="CHEBI:30013"/>
        <dbReference type="ChEBI" id="CHEBI:30616"/>
        <dbReference type="ChEBI" id="CHEBI:61977"/>
        <dbReference type="ChEBI" id="CHEBI:456216"/>
        <dbReference type="EC" id="2.7.11.1"/>
    </reaction>
</comment>
<dbReference type="InterPro" id="IPR050517">
    <property type="entry name" value="DDR_Repair_Kinase"/>
</dbReference>
<dbReference type="EC" id="2.7.11.1" evidence="2"/>
<evidence type="ECO:0000256" key="4">
    <source>
        <dbReference type="ARBA" id="ARBA00022679"/>
    </source>
</evidence>
<protein>
    <recommendedName>
        <fullName evidence="2">non-specific serine/threonine protein kinase</fullName>
        <ecNumber evidence="2">2.7.11.1</ecNumber>
    </recommendedName>
</protein>
<feature type="compositionally biased region" description="Basic and acidic residues" evidence="11">
    <location>
        <begin position="1881"/>
        <end position="1900"/>
    </location>
</feature>
<dbReference type="InterPro" id="IPR018936">
    <property type="entry name" value="PI3/4_kinase_CS"/>
</dbReference>
<feature type="compositionally biased region" description="Basic and acidic residues" evidence="11">
    <location>
        <begin position="31"/>
        <end position="42"/>
    </location>
</feature>
<gene>
    <name evidence="14" type="ORF">PBRASI_LOCUS2035</name>
</gene>
<evidence type="ECO:0000313" key="14">
    <source>
        <dbReference type="EMBL" id="CAG8489706.1"/>
    </source>
</evidence>
<dbReference type="Pfam" id="PF15785">
    <property type="entry name" value="SMG1"/>
    <property type="match status" value="1"/>
</dbReference>
<feature type="region of interest" description="Disordered" evidence="11">
    <location>
        <begin position="1881"/>
        <end position="1906"/>
    </location>
</feature>
<dbReference type="GO" id="GO:0035556">
    <property type="term" value="P:intracellular signal transduction"/>
    <property type="evidence" value="ECO:0007669"/>
    <property type="project" value="UniProtKB-ARBA"/>
</dbReference>
<keyword evidence="8" id="KW-0866">Nonsense-mediated mRNA decay</keyword>
<dbReference type="Gene3D" id="1.10.1070.11">
    <property type="entry name" value="Phosphatidylinositol 3-/4-kinase, catalytic domain"/>
    <property type="match status" value="1"/>
</dbReference>
<dbReference type="EMBL" id="CAJVPI010000148">
    <property type="protein sequence ID" value="CAG8489706.1"/>
    <property type="molecule type" value="Genomic_DNA"/>
</dbReference>
<evidence type="ECO:0000256" key="7">
    <source>
        <dbReference type="ARBA" id="ARBA00022840"/>
    </source>
</evidence>
<evidence type="ECO:0000256" key="11">
    <source>
        <dbReference type="SAM" id="MobiDB-lite"/>
    </source>
</evidence>
<keyword evidence="3" id="KW-0723">Serine/threonine-protein kinase</keyword>
<evidence type="ECO:0000256" key="2">
    <source>
        <dbReference type="ARBA" id="ARBA00012513"/>
    </source>
</evidence>
<evidence type="ECO:0000256" key="9">
    <source>
        <dbReference type="ARBA" id="ARBA00047899"/>
    </source>
</evidence>
<keyword evidence="6" id="KW-0418">Kinase</keyword>
<feature type="compositionally biased region" description="Polar residues" evidence="11">
    <location>
        <begin position="870"/>
        <end position="896"/>
    </location>
</feature>
<dbReference type="InterPro" id="IPR031559">
    <property type="entry name" value="SMG1"/>
</dbReference>
<dbReference type="GO" id="GO:0004674">
    <property type="term" value="F:protein serine/threonine kinase activity"/>
    <property type="evidence" value="ECO:0007669"/>
    <property type="project" value="UniProtKB-KW"/>
</dbReference>
<dbReference type="CDD" id="cd05170">
    <property type="entry name" value="PIKKc_SMG1"/>
    <property type="match status" value="1"/>
</dbReference>
<dbReference type="SMART" id="SM00146">
    <property type="entry name" value="PI3Kc"/>
    <property type="match status" value="1"/>
</dbReference>
<dbReference type="SUPFAM" id="SSF48371">
    <property type="entry name" value="ARM repeat"/>
    <property type="match status" value="1"/>
</dbReference>
<evidence type="ECO:0000259" key="12">
    <source>
        <dbReference type="PROSITE" id="PS50290"/>
    </source>
</evidence>
<keyword evidence="7" id="KW-0067">ATP-binding</keyword>
<dbReference type="Gene3D" id="3.30.1010.10">
    <property type="entry name" value="Phosphatidylinositol 3-kinase Catalytic Subunit, Chain A, domain 4"/>
    <property type="match status" value="1"/>
</dbReference>
<evidence type="ECO:0000256" key="3">
    <source>
        <dbReference type="ARBA" id="ARBA00022527"/>
    </source>
</evidence>
<dbReference type="PROSITE" id="PS00916">
    <property type="entry name" value="PI3_4_KINASE_2"/>
    <property type="match status" value="1"/>
</dbReference>
<dbReference type="InterPro" id="IPR000403">
    <property type="entry name" value="PI3/4_kinase_cat_dom"/>
</dbReference>
<dbReference type="SUPFAM" id="SSF56112">
    <property type="entry name" value="Protein kinase-like (PK-like)"/>
    <property type="match status" value="1"/>
</dbReference>
<dbReference type="Pfam" id="PF00454">
    <property type="entry name" value="PI3_PI4_kinase"/>
    <property type="match status" value="1"/>
</dbReference>
<evidence type="ECO:0000313" key="15">
    <source>
        <dbReference type="Proteomes" id="UP000789739"/>
    </source>
</evidence>
<dbReference type="InterPro" id="IPR003152">
    <property type="entry name" value="FATC_dom"/>
</dbReference>
<sequence>MFSSRGRRPVGRYPRRAPHHRHHHQANLPQHGEHRTDIRDSTKLSRIQSLLSRIRDDNESLYTRRTNSLNQLSNMVNESMSTWEANQLFESMTKGTGGMPTIESLFEDTRSPSNTRLLLSKFLAQVALNMKDDIELYLRWTFERLHVTASGNRDRDKERKTWIVASLRELLSRPAHSSSHPPSSILQPLIPSILIDVEALLDSMACVDCFPGILEVLEKIVDKYPNEFCERFQDIIDLLVGWHIDTSVSDNLHRLISETFIKLRPCWARNLEFAFELMSHFLTDMEVELGLSILPDAGKEKQNESDHEESDKDNKNGISSNVKALLSCFHAVADAVGGVVPAQSTEHSCGAGVDDNSYPFDRLHAWIIKILNTVANMHLDADWLRKGNQIIISLSAYRKTASVYQQTLAITFYLNQLVVTQDETLAGRQIDEWFDGLLQILSNWIPVVHPDILFTLAHPNSKLQQLRIHHPRNTRLFADILEMFRILFRNQNNMIETDDVGKKNIISELENEEVPEEGNGDEVNAESENKVVGELNVHQEMKKSNDKENSTAIGKTIDETVNRTIASLVLVTDLELLSEIARSWNRELEVFSVLLHVFEKINKCAYFDTVLMTATMKTMRSVSRSCSYFLSHLHASNYPTFSTITSLISSIFINHVNFPINIILLTIDWFLNIIKHVNNEETRVKADLTENATKDTQKYIRTDAKAHIDTVLDALTRLSEVARDREIRLVVARVVRDYFKVFGSVSVKESIVVGIWHRIADVDPKVQTEYAKLLYSINPLYTAFQRNEYSDTLYEDIRSTIISTPHLGNFRPRHFQILMAHLGMEDFLSTTDSATLHDSYPSENTNNGEWLQKLFYSCQSEVTFEPVNQKGRSSDSASHNNIRNGPTNNNSDTITTPTANDTALTYPIFASTIANSIPLLTFWSLWESTRYCILSRLRTPFGGPKQTFDCLEKHLNGLLDSIGNTLGNDGNEASKIERSEGITSAEIASDGGITSGANVRASAFDECAFFSPSSSPSTPTAHLANLRALLTLLTLLELQIHNATTGTALSIIPPAPRPSILFFRTNEKVCGDWFSRVRFGLVKGARMVGDDAMVVRHGISYLKEKSWVLDKEKGGLENEREKGGTGDRGHVRQGDDINNLTTAKNKQSLSLSYINEFQTVCMYVVESLERLKEGDMVVGLKEWCVKNIDEKSTRKNGGNISIVVTGGNMDATSTTPTAQPCTRTLLQRKPLPRSWPIPASLMFTWMSPSIRTSYLEYEASITEATKVLNELFEHENAQEGREGRDNSGQAQDAVNSRSVIRLISQFVTSNIINCYIKLDDMSSLSEWIKEHKIEDSMLHPLVKENRQYLDELERWYTADVFGKWETGEETGRFGEDMSVIKELYEGPNDIRLIEWLYRLKYVHLQQPVARSSSPTASVTMGAKSLPITSNTSILTSPFTNISPDSNIPNIISSLRFLPPTTRSINPILSQNFSHALPHDPSKFKSFFDNFAENVDIRHTSYFGDLFDSDTDVWTNLERLVEKGVAEIKDGKWGRKEQGNVKCLNANYVHLIRYITAKVARKSRAYKKAMKLLGHYKSNDDAIPVEIIFEQAKILYEQNNCIEAIRKTCSLMPLKRLNEEGTVKGNIMESVMNNAIPTTLHNNIYLMDVMSEKQKLHQKMYLKLAKWLENYRNDIDPETMISLQNVLNSNGNALIEDIKSSNNDSINAEISTVTTTNFNAADNSSLDTSTRVSLIFASLTNAISLNNSIYAKPWFIYATHQYHYGWKILDDIKNGTRMTEVVKSVANVLRQCFSDWSKNEENMHEGIVGENIDANVDKDMPHFDLILKSIFTLFLQYFNSYTPLSTVTTIHRVLIDLELQVLRSFSSAVDGYHKYLQLSDGEHGKNVDSSKDKHEDGENNKENCNYDNHYSKSPTRITEADALISTLRILNLLVTYGPILRSFLSFGLHATTTHHWLPIIPQLFSRLTHHDSFVRHELCNLLCKIAENEPHAVVYHTVVALQAQRVSEGNRILLIRIMERIKQKNERIIEETKMVIKELQRITVLWEELWLNKITSLQFDISKRLHKVNAEFERINDNLNLTPAEQDQIMKETHDAQMKPVIVSFDRLLSITSRATTHHEKWFLDSFGSRIREAYDRLKSPKRWDSVKEGWDLFKLIHRDLTKQIQTARALPLASLSPYLSSLHSSSLPLPTFPSSLSFSPTSSPLTIYSFSDTVHVLPTKTKPKKLNLIGSDGNTYAYLFKGLEDMHLDERIMRGLQITNCLLRRDKRGRKAGLNARFYAVVPLGEHSGMIQWVENAVQLFVLYKKWQQREYSVKTLIGNSGHPEGQASVGITNANAATTNIGVATTIANTLLQRPSDIYYEKIRKLLKKEGLPPTISRKHWPKSILRTAYLDLLNSTPSDLLSNELWSSSTTPTSWLQKSISLSRSIAVMSIIGYIIGLGDRHLDNILVDFERGEVIHIDYNVCFEKGKKLRVPETVPCRLTQNIVSALGITGVEGVFRIACEDTLRVLRANGEILVMLLEAFVYDPLLDWHSDEGRDKTAVEFEESAGLLVPKVKEMKGLFENMEGRIEDILILEKQLDERLVTEDVEMGTEEVNENEVNRIVTRTSAKCVTASSLHQSPGFEDKEINEDNIDTKGLMQEFGEADASSQLFFAQDVERDNDECEDTSEKIKPHANKKQSEAVSQQPDSALIDETAEVRNAYAVSVLKRVKDKLEGRDFDSLSTMTIAEQVDKIIQSATDVNNLCVLYEGWTPWI</sequence>
<feature type="region of interest" description="Disordered" evidence="11">
    <location>
        <begin position="1"/>
        <end position="42"/>
    </location>
</feature>
<comment type="catalytic activity">
    <reaction evidence="10">
        <text>L-seryl-[protein] + ATP = O-phospho-L-seryl-[protein] + ADP + H(+)</text>
        <dbReference type="Rhea" id="RHEA:17989"/>
        <dbReference type="Rhea" id="RHEA-COMP:9863"/>
        <dbReference type="Rhea" id="RHEA-COMP:11604"/>
        <dbReference type="ChEBI" id="CHEBI:15378"/>
        <dbReference type="ChEBI" id="CHEBI:29999"/>
        <dbReference type="ChEBI" id="CHEBI:30616"/>
        <dbReference type="ChEBI" id="CHEBI:83421"/>
        <dbReference type="ChEBI" id="CHEBI:456216"/>
        <dbReference type="EC" id="2.7.11.1"/>
    </reaction>
</comment>
<organism evidence="14 15">
    <name type="scientific">Paraglomus brasilianum</name>
    <dbReference type="NCBI Taxonomy" id="144538"/>
    <lineage>
        <taxon>Eukaryota</taxon>
        <taxon>Fungi</taxon>
        <taxon>Fungi incertae sedis</taxon>
        <taxon>Mucoromycota</taxon>
        <taxon>Glomeromycotina</taxon>
        <taxon>Glomeromycetes</taxon>
        <taxon>Paraglomerales</taxon>
        <taxon>Paraglomeraceae</taxon>
        <taxon>Paraglomus</taxon>
    </lineage>
</organism>
<evidence type="ECO:0000256" key="10">
    <source>
        <dbReference type="ARBA" id="ARBA00048679"/>
    </source>
</evidence>
<dbReference type="PANTHER" id="PTHR11139:SF71">
    <property type="entry name" value="SERINE_THREONINE-PROTEIN KINASE SMG1"/>
    <property type="match status" value="1"/>
</dbReference>
<dbReference type="InterPro" id="IPR036940">
    <property type="entry name" value="PI3/4_kinase_cat_sf"/>
</dbReference>
<name>A0A9N8ZCJ8_9GLOM</name>
<dbReference type="Proteomes" id="UP000789739">
    <property type="component" value="Unassembled WGS sequence"/>
</dbReference>
<dbReference type="GO" id="GO:0005634">
    <property type="term" value="C:nucleus"/>
    <property type="evidence" value="ECO:0007669"/>
    <property type="project" value="TreeGrafter"/>
</dbReference>
<keyword evidence="15" id="KW-1185">Reference proteome</keyword>
<dbReference type="PANTHER" id="PTHR11139">
    <property type="entry name" value="ATAXIA TELANGIECTASIA MUTATED ATM -RELATED"/>
    <property type="match status" value="1"/>
</dbReference>
<evidence type="ECO:0000256" key="6">
    <source>
        <dbReference type="ARBA" id="ARBA00022777"/>
    </source>
</evidence>
<comment type="caution">
    <text evidence="14">The sequence shown here is derived from an EMBL/GenBank/DDBJ whole genome shotgun (WGS) entry which is preliminary data.</text>
</comment>
<dbReference type="InterPro" id="IPR016024">
    <property type="entry name" value="ARM-type_fold"/>
</dbReference>
<dbReference type="InterPro" id="IPR011009">
    <property type="entry name" value="Kinase-like_dom_sf"/>
</dbReference>
<evidence type="ECO:0000256" key="5">
    <source>
        <dbReference type="ARBA" id="ARBA00022741"/>
    </source>
</evidence>
<dbReference type="SMART" id="SM01343">
    <property type="entry name" value="FATC"/>
    <property type="match status" value="1"/>
</dbReference>
<reference evidence="14" key="1">
    <citation type="submission" date="2021-06" db="EMBL/GenBank/DDBJ databases">
        <authorList>
            <person name="Kallberg Y."/>
            <person name="Tangrot J."/>
            <person name="Rosling A."/>
        </authorList>
    </citation>
    <scope>NUCLEOTIDE SEQUENCE</scope>
    <source>
        <strain evidence="14">BR232B</strain>
    </source>
</reference>
<dbReference type="SMART" id="SM01345">
    <property type="entry name" value="Rapamycin_bind"/>
    <property type="match status" value="1"/>
</dbReference>
<keyword evidence="5" id="KW-0547">Nucleotide-binding</keyword>
<feature type="domain" description="FATC" evidence="13">
    <location>
        <begin position="2724"/>
        <end position="2756"/>
    </location>
</feature>
<dbReference type="Pfam" id="PF02260">
    <property type="entry name" value="FATC"/>
    <property type="match status" value="1"/>
</dbReference>
<dbReference type="GO" id="GO:0005524">
    <property type="term" value="F:ATP binding"/>
    <property type="evidence" value="ECO:0007669"/>
    <property type="project" value="UniProtKB-KW"/>
</dbReference>
<feature type="domain" description="PI3K/PI4K catalytic" evidence="12">
    <location>
        <begin position="2210"/>
        <end position="2585"/>
    </location>
</feature>
<evidence type="ECO:0000259" key="13">
    <source>
        <dbReference type="PROSITE" id="PS51190"/>
    </source>
</evidence>
<dbReference type="OrthoDB" id="381190at2759"/>
<dbReference type="GO" id="GO:0000184">
    <property type="term" value="P:nuclear-transcribed mRNA catabolic process, nonsense-mediated decay"/>
    <property type="evidence" value="ECO:0007669"/>
    <property type="project" value="UniProtKB-KW"/>
</dbReference>
<proteinExistence type="inferred from homology"/>
<feature type="region of interest" description="Disordered" evidence="11">
    <location>
        <begin position="1113"/>
        <end position="1133"/>
    </location>
</feature>
<evidence type="ECO:0000256" key="1">
    <source>
        <dbReference type="ARBA" id="ARBA00011031"/>
    </source>
</evidence>
<feature type="compositionally biased region" description="Basic residues" evidence="11">
    <location>
        <begin position="1"/>
        <end position="25"/>
    </location>
</feature>
<evidence type="ECO:0000256" key="8">
    <source>
        <dbReference type="ARBA" id="ARBA00023161"/>
    </source>
</evidence>
<comment type="similarity">
    <text evidence="1">Belongs to the PI3/PI4-kinase family.</text>
</comment>